<accession>A0A1V0UQ28</accession>
<dbReference type="InterPro" id="IPR003732">
    <property type="entry name" value="Daa-tRNA_deacyls_DTD"/>
</dbReference>
<dbReference type="GO" id="GO:0043908">
    <property type="term" value="F:Ser(Gly)-tRNA(Ala) hydrolase activity"/>
    <property type="evidence" value="ECO:0007669"/>
    <property type="project" value="UniProtKB-UniRule"/>
</dbReference>
<dbReference type="GO" id="GO:0000049">
    <property type="term" value="F:tRNA binding"/>
    <property type="evidence" value="ECO:0007669"/>
    <property type="project" value="UniProtKB-UniRule"/>
</dbReference>
<name>A0A1V0UQ28_9BACL</name>
<organism evidence="3 4">
    <name type="scientific">Paenibacillus larvae subsp. pulvifaciens</name>
    <dbReference type="NCBI Taxonomy" id="1477"/>
    <lineage>
        <taxon>Bacteria</taxon>
        <taxon>Bacillati</taxon>
        <taxon>Bacillota</taxon>
        <taxon>Bacilli</taxon>
        <taxon>Bacillales</taxon>
        <taxon>Paenibacillaceae</taxon>
        <taxon>Paenibacillus</taxon>
    </lineage>
</organism>
<sequence length="150" mass="16666">MKVVVQRSKEAKVTVDGETVGRIERGLVLLVGVTHEDTEEDARYLADKIAGLRIFEDDSGRMNVSVQDIGGQILSISQFTLYGDCRKGKRPNFMAAAKPEQAEPLYEAFNRRLREHGLLVETGVFGAMMDVDLINWGPVTLIIESKCVPE</sequence>
<comment type="catalytic activity">
    <reaction evidence="2">
        <text>glycyl-tRNA(Ala) + H2O = tRNA(Ala) + glycine + H(+)</text>
        <dbReference type="Rhea" id="RHEA:53744"/>
        <dbReference type="Rhea" id="RHEA-COMP:9657"/>
        <dbReference type="Rhea" id="RHEA-COMP:13640"/>
        <dbReference type="ChEBI" id="CHEBI:15377"/>
        <dbReference type="ChEBI" id="CHEBI:15378"/>
        <dbReference type="ChEBI" id="CHEBI:57305"/>
        <dbReference type="ChEBI" id="CHEBI:78442"/>
        <dbReference type="ChEBI" id="CHEBI:78522"/>
    </reaction>
</comment>
<dbReference type="SUPFAM" id="SSF69500">
    <property type="entry name" value="DTD-like"/>
    <property type="match status" value="1"/>
</dbReference>
<comment type="subcellular location">
    <subcellularLocation>
        <location evidence="2">Cytoplasm</location>
    </subcellularLocation>
</comment>
<evidence type="ECO:0000256" key="2">
    <source>
        <dbReference type="HAMAP-Rule" id="MF_00518"/>
    </source>
</evidence>
<keyword evidence="2" id="KW-0963">Cytoplasm</keyword>
<gene>
    <name evidence="2" type="primary">dtd</name>
    <name evidence="3" type="ORF">B7C51_05485</name>
</gene>
<dbReference type="FunFam" id="3.50.80.10:FF:000001">
    <property type="entry name" value="D-aminoacyl-tRNA deacylase"/>
    <property type="match status" value="1"/>
</dbReference>
<keyword evidence="2" id="KW-0378">Hydrolase</keyword>
<feature type="short sequence motif" description="Gly-cisPro motif, important for rejection of L-amino acids" evidence="2">
    <location>
        <begin position="137"/>
        <end position="138"/>
    </location>
</feature>
<dbReference type="Gene3D" id="3.50.80.10">
    <property type="entry name" value="D-tyrosyl-tRNA(Tyr) deacylase"/>
    <property type="match status" value="1"/>
</dbReference>
<dbReference type="Proteomes" id="UP000192727">
    <property type="component" value="Chromosome"/>
</dbReference>
<dbReference type="HAMAP" id="MF_00518">
    <property type="entry name" value="Deacylase_Dtd"/>
    <property type="match status" value="1"/>
</dbReference>
<comment type="domain">
    <text evidence="2">A Gly-cisPro motif from one monomer fits into the active site of the other monomer to allow specific chiral rejection of L-amino acids.</text>
</comment>
<proteinExistence type="inferred from homology"/>
<comment type="catalytic activity">
    <reaction evidence="2">
        <text>a D-aminoacyl-tRNA + H2O = a tRNA + a D-alpha-amino acid + H(+)</text>
        <dbReference type="Rhea" id="RHEA:13953"/>
        <dbReference type="Rhea" id="RHEA-COMP:10123"/>
        <dbReference type="Rhea" id="RHEA-COMP:10124"/>
        <dbReference type="ChEBI" id="CHEBI:15377"/>
        <dbReference type="ChEBI" id="CHEBI:15378"/>
        <dbReference type="ChEBI" id="CHEBI:59871"/>
        <dbReference type="ChEBI" id="CHEBI:78442"/>
        <dbReference type="ChEBI" id="CHEBI:79333"/>
        <dbReference type="EC" id="3.1.1.96"/>
    </reaction>
</comment>
<keyword evidence="2" id="KW-0820">tRNA-binding</keyword>
<dbReference type="NCBIfam" id="TIGR00256">
    <property type="entry name" value="D-aminoacyl-tRNA deacylase"/>
    <property type="match status" value="1"/>
</dbReference>
<dbReference type="GO" id="GO:0051500">
    <property type="term" value="F:D-tyrosyl-tRNA(Tyr) deacylase activity"/>
    <property type="evidence" value="ECO:0007669"/>
    <property type="project" value="TreeGrafter"/>
</dbReference>
<dbReference type="EC" id="3.1.1.96" evidence="2"/>
<evidence type="ECO:0000313" key="3">
    <source>
        <dbReference type="EMBL" id="ARF67395.1"/>
    </source>
</evidence>
<comment type="subunit">
    <text evidence="2">Homodimer.</text>
</comment>
<evidence type="ECO:0000313" key="4">
    <source>
        <dbReference type="Proteomes" id="UP000192727"/>
    </source>
</evidence>
<keyword evidence="2" id="KW-0694">RNA-binding</keyword>
<evidence type="ECO:0000256" key="1">
    <source>
        <dbReference type="ARBA" id="ARBA00009673"/>
    </source>
</evidence>
<dbReference type="AlphaFoldDB" id="A0A1V0UQ28"/>
<dbReference type="Pfam" id="PF02580">
    <property type="entry name" value="Tyr_Deacylase"/>
    <property type="match status" value="1"/>
</dbReference>
<dbReference type="RefSeq" id="WP_083039080.1">
    <property type="nucleotide sequence ID" value="NZ_CP020557.1"/>
</dbReference>
<comment type="function">
    <text evidence="2">An aminoacyl-tRNA editing enzyme that deacylates mischarged D-aminoacyl-tRNAs. Also deacylates mischarged glycyl-tRNA(Ala), protecting cells against glycine mischarging by AlaRS. Acts via tRNA-based rather than protein-based catalysis; rejects L-amino acids rather than detecting D-amino acids in the active site. By recycling D-aminoacyl-tRNA to D-amino acids and free tRNA molecules, this enzyme counteracts the toxicity associated with the formation of D-aminoacyl-tRNA entities in vivo and helps enforce protein L-homochirality.</text>
</comment>
<protein>
    <recommendedName>
        <fullName evidence="2">D-aminoacyl-tRNA deacylase</fullName>
        <shortName evidence="2">DTD</shortName>
        <ecNumber evidence="2">3.1.1.96</ecNumber>
    </recommendedName>
    <alternativeName>
        <fullName evidence="2">Gly-tRNA(Ala) deacylase</fullName>
        <ecNumber evidence="2">3.1.1.-</ecNumber>
    </alternativeName>
</protein>
<dbReference type="PANTHER" id="PTHR10472:SF5">
    <property type="entry name" value="D-AMINOACYL-TRNA DEACYLASE 1"/>
    <property type="match status" value="1"/>
</dbReference>
<dbReference type="GO" id="GO:0005737">
    <property type="term" value="C:cytoplasm"/>
    <property type="evidence" value="ECO:0007669"/>
    <property type="project" value="UniProtKB-SubCell"/>
</dbReference>
<dbReference type="InterPro" id="IPR023509">
    <property type="entry name" value="DTD-like_sf"/>
</dbReference>
<dbReference type="CDD" id="cd00563">
    <property type="entry name" value="Dtyr_deacylase"/>
    <property type="match status" value="1"/>
</dbReference>
<dbReference type="EMBL" id="CP020557">
    <property type="protein sequence ID" value="ARF67395.1"/>
    <property type="molecule type" value="Genomic_DNA"/>
</dbReference>
<dbReference type="GO" id="GO:0019478">
    <property type="term" value="P:D-amino acid catabolic process"/>
    <property type="evidence" value="ECO:0007669"/>
    <property type="project" value="UniProtKB-UniRule"/>
</dbReference>
<dbReference type="PANTHER" id="PTHR10472">
    <property type="entry name" value="D-TYROSYL-TRNA TYR DEACYLASE"/>
    <property type="match status" value="1"/>
</dbReference>
<comment type="similarity">
    <text evidence="1 2">Belongs to the DTD family.</text>
</comment>
<reference evidence="3 4" key="1">
    <citation type="submission" date="2017-03" db="EMBL/GenBank/DDBJ databases">
        <title>Paenibacillus larvae genome sequencing.</title>
        <authorList>
            <person name="Dingman D.W."/>
        </authorList>
    </citation>
    <scope>NUCLEOTIDE SEQUENCE [LARGE SCALE GENOMIC DNA]</scope>
    <source>
        <strain evidence="3 4">SAG 10367</strain>
    </source>
</reference>
<dbReference type="GO" id="GO:0106026">
    <property type="term" value="F:Gly-tRNA(Ala) deacylase activity"/>
    <property type="evidence" value="ECO:0007669"/>
    <property type="project" value="UniProtKB-UniRule"/>
</dbReference>
<dbReference type="EC" id="3.1.1.-" evidence="2"/>